<sequence>MKMRALGLLASFKGTKAFLRGLKVLLEVLEVFQVLRNIMTVQE</sequence>
<protein>
    <submittedName>
        <fullName evidence="1">Uncharacterized protein</fullName>
    </submittedName>
</protein>
<name>A0A396HEA1_MEDTR</name>
<dbReference type="Proteomes" id="UP000265566">
    <property type="component" value="Chromosome 6"/>
</dbReference>
<dbReference type="Gramene" id="rna35266">
    <property type="protein sequence ID" value="RHN50913.1"/>
    <property type="gene ID" value="gene35266"/>
</dbReference>
<comment type="caution">
    <text evidence="1">The sequence shown here is derived from an EMBL/GenBank/DDBJ whole genome shotgun (WGS) entry which is preliminary data.</text>
</comment>
<proteinExistence type="predicted"/>
<accession>A0A396HEA1</accession>
<dbReference type="EMBL" id="PSQE01000006">
    <property type="protein sequence ID" value="RHN50913.1"/>
    <property type="molecule type" value="Genomic_DNA"/>
</dbReference>
<evidence type="ECO:0000313" key="1">
    <source>
        <dbReference type="EMBL" id="RHN50913.1"/>
    </source>
</evidence>
<gene>
    <name evidence="1" type="ORF">MtrunA17_Chr6g0462721</name>
</gene>
<reference evidence="1" key="1">
    <citation type="journal article" date="2018" name="Nat. Plants">
        <title>Whole-genome landscape of Medicago truncatula symbiotic genes.</title>
        <authorList>
            <person name="Pecrix Y."/>
            <person name="Gamas P."/>
            <person name="Carrere S."/>
        </authorList>
    </citation>
    <scope>NUCLEOTIDE SEQUENCE</scope>
    <source>
        <tissue evidence="1">Leaves</tissue>
    </source>
</reference>
<dbReference type="AlphaFoldDB" id="A0A396HEA1"/>
<organism evidence="1">
    <name type="scientific">Medicago truncatula</name>
    <name type="common">Barrel medic</name>
    <name type="synonym">Medicago tribuloides</name>
    <dbReference type="NCBI Taxonomy" id="3880"/>
    <lineage>
        <taxon>Eukaryota</taxon>
        <taxon>Viridiplantae</taxon>
        <taxon>Streptophyta</taxon>
        <taxon>Embryophyta</taxon>
        <taxon>Tracheophyta</taxon>
        <taxon>Spermatophyta</taxon>
        <taxon>Magnoliopsida</taxon>
        <taxon>eudicotyledons</taxon>
        <taxon>Gunneridae</taxon>
        <taxon>Pentapetalae</taxon>
        <taxon>rosids</taxon>
        <taxon>fabids</taxon>
        <taxon>Fabales</taxon>
        <taxon>Fabaceae</taxon>
        <taxon>Papilionoideae</taxon>
        <taxon>50 kb inversion clade</taxon>
        <taxon>NPAAA clade</taxon>
        <taxon>Hologalegina</taxon>
        <taxon>IRL clade</taxon>
        <taxon>Trifolieae</taxon>
        <taxon>Medicago</taxon>
    </lineage>
</organism>